<comment type="cofactor">
    <cofactor evidence="2">
        <name>Mn(2+)</name>
        <dbReference type="ChEBI" id="CHEBI:29035"/>
    </cofactor>
    <text evidence="2">The Mn(2+) ion enhances activity.</text>
</comment>
<dbReference type="EC" id="3.5.1.32" evidence="4"/>
<dbReference type="Pfam" id="PF07687">
    <property type="entry name" value="M20_dimer"/>
    <property type="match status" value="1"/>
</dbReference>
<reference evidence="5" key="1">
    <citation type="journal article" date="2010" name="ISME J.">
        <title>The complete genome sequence of the algal symbiont Dinoroseobacter shibae: a hitchhiker's guide to life in the sea.</title>
        <authorList>
            <person name="Wagner-Dobler I."/>
            <person name="Ballhausen B."/>
            <person name="Berger M."/>
            <person name="Brinkhoff T."/>
            <person name="Buchholz I."/>
            <person name="Bunk B."/>
            <person name="Cypionka H."/>
            <person name="Daniel R."/>
            <person name="Drepper T."/>
            <person name="Gerdts G."/>
            <person name="Hahnke S."/>
            <person name="Han C."/>
            <person name="Jahn D."/>
            <person name="Kalhoefer D."/>
            <person name="Kiss H."/>
            <person name="Klenk H.P."/>
            <person name="Kyrpides N."/>
            <person name="Liebl W."/>
            <person name="Liesegang H."/>
            <person name="Meincke L."/>
            <person name="Pati A."/>
            <person name="Petersen J."/>
            <person name="Piekarski T."/>
            <person name="Pommerenke C."/>
            <person name="Pradella S."/>
            <person name="Pukall R."/>
            <person name="Rabus R."/>
            <person name="Stackebrandt E."/>
            <person name="Thole S."/>
            <person name="Thompson L."/>
            <person name="Tielen P."/>
            <person name="Tomasch J."/>
            <person name="von Jan M."/>
            <person name="Wanphrut N."/>
            <person name="Wichels A."/>
            <person name="Zech H."/>
            <person name="Simon M."/>
        </authorList>
    </citation>
    <scope>NUCLEOTIDE SEQUENCE [LARGE SCALE GENOMIC DNA]</scope>
    <source>
        <strain evidence="5">DSM 16493 / NCIMB 14021 / DFL 12</strain>
    </source>
</reference>
<dbReference type="FunFam" id="3.30.70.360:FF:000001">
    <property type="entry name" value="N-acetyldiaminopimelate deacetylase"/>
    <property type="match status" value="1"/>
</dbReference>
<dbReference type="InterPro" id="IPR011650">
    <property type="entry name" value="Peptidase_M20_dimer"/>
</dbReference>
<name>A8LHV6_DINSH</name>
<keyword evidence="5" id="KW-1185">Reference proteome</keyword>
<feature type="binding site" evidence="2">
    <location>
        <position position="163"/>
    </location>
    <ligand>
        <name>Mn(2+)</name>
        <dbReference type="ChEBI" id="CHEBI:29035"/>
        <label>2</label>
    </ligand>
</feature>
<dbReference type="GO" id="GO:0046872">
    <property type="term" value="F:metal ion binding"/>
    <property type="evidence" value="ECO:0007669"/>
    <property type="project" value="UniProtKB-KW"/>
</dbReference>
<dbReference type="Gene3D" id="3.40.630.10">
    <property type="entry name" value="Zn peptidases"/>
    <property type="match status" value="1"/>
</dbReference>
<dbReference type="EC" id="3.5.-.-" evidence="4"/>
<organism evidence="4 5">
    <name type="scientific">Dinoroseobacter shibae (strain DSM 16493 / NCIMB 14021 / DFL 12)</name>
    <dbReference type="NCBI Taxonomy" id="398580"/>
    <lineage>
        <taxon>Bacteria</taxon>
        <taxon>Pseudomonadati</taxon>
        <taxon>Pseudomonadota</taxon>
        <taxon>Alphaproteobacteria</taxon>
        <taxon>Rhodobacterales</taxon>
        <taxon>Roseobacteraceae</taxon>
        <taxon>Dinoroseobacter</taxon>
    </lineage>
</organism>
<keyword evidence="2" id="KW-0479">Metal-binding</keyword>
<evidence type="ECO:0000313" key="5">
    <source>
        <dbReference type="Proteomes" id="UP000006833"/>
    </source>
</evidence>
<dbReference type="GO" id="GO:0019877">
    <property type="term" value="P:diaminopimelate biosynthetic process"/>
    <property type="evidence" value="ECO:0007669"/>
    <property type="project" value="UniProtKB-ARBA"/>
</dbReference>
<dbReference type="KEGG" id="dsh:Dshi_1161"/>
<dbReference type="eggNOG" id="COG1473">
    <property type="taxonomic scope" value="Bacteria"/>
</dbReference>
<evidence type="ECO:0000313" key="4">
    <source>
        <dbReference type="EMBL" id="ABV92903.1"/>
    </source>
</evidence>
<dbReference type="SUPFAM" id="SSF55031">
    <property type="entry name" value="Bacterial exopeptidase dimerisation domain"/>
    <property type="match status" value="1"/>
</dbReference>
<sequence>MAVVNRIAEYGPDMTAWRQALHRAPELGFECHKTARYLIARLRAFGVDEVHDRIATSGVVALIRGGGPGPVIGLRADMDALPIVEETGVAYASETEGVMHACGHDGHMVMLLGAARYLAETRNFAGTVAIIFQPAEEHGGGAQVMCDEGLMERFGIEHVYALHNAPGIAEGHFLTTRGPIMAAVDTFHIHIKGRGGHAAMPHETADPIMAAVGIAQALQTIVSRNHIATDELVLSVTQIHTGTADNVVPDTAYICGTVRSFDPAVQAMVMRRMEQIVAGQAASFDVMAELDYEKGYPPTVNTADEVALAARAASDVVGDRAVDTASGRQMGAEDFAYMLQARPGAYLFLGQGEGAGLHHPAYDFNDRIAPIGASFFARLVEQAQPL</sequence>
<feature type="domain" description="Peptidase M20 dimerisation" evidence="3">
    <location>
        <begin position="186"/>
        <end position="280"/>
    </location>
</feature>
<dbReference type="RefSeq" id="WP_012177833.1">
    <property type="nucleotide sequence ID" value="NC_009952.1"/>
</dbReference>
<dbReference type="InterPro" id="IPR017439">
    <property type="entry name" value="Amidohydrolase"/>
</dbReference>
<feature type="binding site" evidence="2">
    <location>
        <position position="102"/>
    </location>
    <ligand>
        <name>Mn(2+)</name>
        <dbReference type="ChEBI" id="CHEBI:29035"/>
        <label>2</label>
    </ligand>
</feature>
<dbReference type="OrthoDB" id="9777385at2"/>
<dbReference type="Gene3D" id="3.30.70.360">
    <property type="match status" value="1"/>
</dbReference>
<dbReference type="InterPro" id="IPR036264">
    <property type="entry name" value="Bact_exopeptidase_dim_dom"/>
</dbReference>
<dbReference type="EMBL" id="CP000830">
    <property type="protein sequence ID" value="ABV92903.1"/>
    <property type="molecule type" value="Genomic_DNA"/>
</dbReference>
<feature type="binding site" evidence="2">
    <location>
        <position position="137"/>
    </location>
    <ligand>
        <name>Mn(2+)</name>
        <dbReference type="ChEBI" id="CHEBI:29035"/>
        <label>2</label>
    </ligand>
</feature>
<accession>A8LHV6</accession>
<evidence type="ECO:0000256" key="2">
    <source>
        <dbReference type="PIRSR" id="PIRSR005962-1"/>
    </source>
</evidence>
<dbReference type="GO" id="GO:0047980">
    <property type="term" value="F:hippurate hydrolase activity"/>
    <property type="evidence" value="ECO:0007669"/>
    <property type="project" value="UniProtKB-EC"/>
</dbReference>
<dbReference type="PANTHER" id="PTHR11014">
    <property type="entry name" value="PEPTIDASE M20 FAMILY MEMBER"/>
    <property type="match status" value="1"/>
</dbReference>
<dbReference type="PANTHER" id="PTHR11014:SF63">
    <property type="entry name" value="METALLOPEPTIDASE, PUTATIVE (AFU_ORTHOLOGUE AFUA_6G09600)-RELATED"/>
    <property type="match status" value="1"/>
</dbReference>
<dbReference type="CDD" id="cd05666">
    <property type="entry name" value="M20_Acy1-like"/>
    <property type="match status" value="1"/>
</dbReference>
<dbReference type="PIRSF" id="PIRSF005962">
    <property type="entry name" value="Pept_M20D_amidohydro"/>
    <property type="match status" value="1"/>
</dbReference>
<gene>
    <name evidence="4" type="ordered locus">Dshi_1161</name>
</gene>
<dbReference type="GO" id="GO:0050118">
    <property type="term" value="F:N-acetyldiaminopimelate deacetylase activity"/>
    <property type="evidence" value="ECO:0007669"/>
    <property type="project" value="UniProtKB-ARBA"/>
</dbReference>
<proteinExistence type="predicted"/>
<dbReference type="STRING" id="398580.Dshi_1161"/>
<dbReference type="Proteomes" id="UP000006833">
    <property type="component" value="Chromosome"/>
</dbReference>
<evidence type="ECO:0000256" key="1">
    <source>
        <dbReference type="ARBA" id="ARBA00022801"/>
    </source>
</evidence>
<dbReference type="Pfam" id="PF01546">
    <property type="entry name" value="Peptidase_M20"/>
    <property type="match status" value="1"/>
</dbReference>
<feature type="binding site" evidence="2">
    <location>
        <position position="104"/>
    </location>
    <ligand>
        <name>Mn(2+)</name>
        <dbReference type="ChEBI" id="CHEBI:29035"/>
        <label>2</label>
    </ligand>
</feature>
<dbReference type="InterPro" id="IPR002933">
    <property type="entry name" value="Peptidase_M20"/>
</dbReference>
<protein>
    <submittedName>
        <fullName evidence="4">Amidohydrolase</fullName>
        <ecNumber evidence="4">3.5.-.-</ecNumber>
        <ecNumber evidence="4">3.5.1.32</ecNumber>
    </submittedName>
</protein>
<feature type="binding site" evidence="2">
    <location>
        <position position="358"/>
    </location>
    <ligand>
        <name>Mn(2+)</name>
        <dbReference type="ChEBI" id="CHEBI:29035"/>
        <label>2</label>
    </ligand>
</feature>
<dbReference type="NCBIfam" id="TIGR01891">
    <property type="entry name" value="amidohydrolases"/>
    <property type="match status" value="1"/>
</dbReference>
<evidence type="ECO:0000259" key="3">
    <source>
        <dbReference type="Pfam" id="PF07687"/>
    </source>
</evidence>
<keyword evidence="1 4" id="KW-0378">Hydrolase</keyword>
<keyword evidence="2" id="KW-0464">Manganese</keyword>
<dbReference type="SUPFAM" id="SSF53187">
    <property type="entry name" value="Zn-dependent exopeptidases"/>
    <property type="match status" value="1"/>
</dbReference>
<dbReference type="HOGENOM" id="CLU_023257_0_1_5"/>
<dbReference type="AlphaFoldDB" id="A8LHV6"/>